<dbReference type="EMBL" id="BAAAEI010000010">
    <property type="protein sequence ID" value="GAA0356902.1"/>
    <property type="molecule type" value="Genomic_DNA"/>
</dbReference>
<evidence type="ECO:0000313" key="2">
    <source>
        <dbReference type="EMBL" id="GAA0356902.1"/>
    </source>
</evidence>
<evidence type="ECO:0000313" key="3">
    <source>
        <dbReference type="Proteomes" id="UP001501757"/>
    </source>
</evidence>
<keyword evidence="1" id="KW-1133">Transmembrane helix</keyword>
<feature type="transmembrane region" description="Helical" evidence="1">
    <location>
        <begin position="86"/>
        <end position="110"/>
    </location>
</feature>
<organism evidence="2 3">
    <name type="scientific">Bowmanella denitrificans</name>
    <dbReference type="NCBI Taxonomy" id="366582"/>
    <lineage>
        <taxon>Bacteria</taxon>
        <taxon>Pseudomonadati</taxon>
        <taxon>Pseudomonadota</taxon>
        <taxon>Gammaproteobacteria</taxon>
        <taxon>Alteromonadales</taxon>
        <taxon>Alteromonadaceae</taxon>
        <taxon>Bowmanella</taxon>
    </lineage>
</organism>
<keyword evidence="3" id="KW-1185">Reference proteome</keyword>
<feature type="transmembrane region" description="Helical" evidence="1">
    <location>
        <begin position="116"/>
        <end position="136"/>
    </location>
</feature>
<reference evidence="2 3" key="1">
    <citation type="journal article" date="2019" name="Int. J. Syst. Evol. Microbiol.">
        <title>The Global Catalogue of Microorganisms (GCM) 10K type strain sequencing project: providing services to taxonomists for standard genome sequencing and annotation.</title>
        <authorList>
            <consortium name="The Broad Institute Genomics Platform"/>
            <consortium name="The Broad Institute Genome Sequencing Center for Infectious Disease"/>
            <person name="Wu L."/>
            <person name="Ma J."/>
        </authorList>
    </citation>
    <scope>NUCLEOTIDE SEQUENCE [LARGE SCALE GENOMIC DNA]</scope>
    <source>
        <strain evidence="2 3">JCM 13378</strain>
    </source>
</reference>
<name>A0ABN0X796_9ALTE</name>
<proteinExistence type="predicted"/>
<sequence length="146" mass="16480">MSDYSLNLSKEHLAFAATMLSLAWAIFSWTYQNRSVALRDKIKSDLEILEKLKVAFGEGHETTKQAEQYVLGLLAQQYANDSSRPAVFISWPDLALGIFLLVVAGVWASLGEMQSWHTYVAIIMVFVAFGAFLNAFDRNARQWRNA</sequence>
<protein>
    <submittedName>
        <fullName evidence="2">Uncharacterized protein</fullName>
    </submittedName>
</protein>
<comment type="caution">
    <text evidence="2">The sequence shown here is derived from an EMBL/GenBank/DDBJ whole genome shotgun (WGS) entry which is preliminary data.</text>
</comment>
<gene>
    <name evidence="2" type="ORF">GCM10009092_21440</name>
</gene>
<feature type="transmembrane region" description="Helical" evidence="1">
    <location>
        <begin position="12"/>
        <end position="31"/>
    </location>
</feature>
<keyword evidence="1" id="KW-0812">Transmembrane</keyword>
<accession>A0ABN0X796</accession>
<keyword evidence="1" id="KW-0472">Membrane</keyword>
<dbReference type="Proteomes" id="UP001501757">
    <property type="component" value="Unassembled WGS sequence"/>
</dbReference>
<evidence type="ECO:0000256" key="1">
    <source>
        <dbReference type="SAM" id="Phobius"/>
    </source>
</evidence>
<dbReference type="RefSeq" id="WP_102795048.1">
    <property type="nucleotide sequence ID" value="NZ_BAAAEI010000010.1"/>
</dbReference>